<reference evidence="1 2" key="1">
    <citation type="journal article" date="2022" name="New Phytol.">
        <title>Ecological generalism drives hyperdiversity of secondary metabolite gene clusters in xylarialean endophytes.</title>
        <authorList>
            <person name="Franco M.E.E."/>
            <person name="Wisecaver J.H."/>
            <person name="Arnold A.E."/>
            <person name="Ju Y.M."/>
            <person name="Slot J.C."/>
            <person name="Ahrendt S."/>
            <person name="Moore L.P."/>
            <person name="Eastman K.E."/>
            <person name="Scott K."/>
            <person name="Konkel Z."/>
            <person name="Mondo S.J."/>
            <person name="Kuo A."/>
            <person name="Hayes R.D."/>
            <person name="Haridas S."/>
            <person name="Andreopoulos B."/>
            <person name="Riley R."/>
            <person name="LaButti K."/>
            <person name="Pangilinan J."/>
            <person name="Lipzen A."/>
            <person name="Amirebrahimi M."/>
            <person name="Yan J."/>
            <person name="Adam C."/>
            <person name="Keymanesh K."/>
            <person name="Ng V."/>
            <person name="Louie K."/>
            <person name="Northen T."/>
            <person name="Drula E."/>
            <person name="Henrissat B."/>
            <person name="Hsieh H.M."/>
            <person name="Youens-Clark K."/>
            <person name="Lutzoni F."/>
            <person name="Miadlikowska J."/>
            <person name="Eastwood D.C."/>
            <person name="Hamelin R.C."/>
            <person name="Grigoriev I.V."/>
            <person name="U'Ren J.M."/>
        </authorList>
    </citation>
    <scope>NUCLEOTIDE SEQUENCE [LARGE SCALE GENOMIC DNA]</scope>
    <source>
        <strain evidence="1 2">CBS 119005</strain>
    </source>
</reference>
<name>A0ACB9YTG1_9PEZI</name>
<gene>
    <name evidence="1" type="ORF">F4820DRAFT_451052</name>
</gene>
<comment type="caution">
    <text evidence="1">The sequence shown here is derived from an EMBL/GenBank/DDBJ whole genome shotgun (WGS) entry which is preliminary data.</text>
</comment>
<proteinExistence type="predicted"/>
<organism evidence="1 2">
    <name type="scientific">Hypoxylon rubiginosum</name>
    <dbReference type="NCBI Taxonomy" id="110542"/>
    <lineage>
        <taxon>Eukaryota</taxon>
        <taxon>Fungi</taxon>
        <taxon>Dikarya</taxon>
        <taxon>Ascomycota</taxon>
        <taxon>Pezizomycotina</taxon>
        <taxon>Sordariomycetes</taxon>
        <taxon>Xylariomycetidae</taxon>
        <taxon>Xylariales</taxon>
        <taxon>Hypoxylaceae</taxon>
        <taxon>Hypoxylon</taxon>
    </lineage>
</organism>
<dbReference type="EMBL" id="MU393527">
    <property type="protein sequence ID" value="KAI4862391.1"/>
    <property type="molecule type" value="Genomic_DNA"/>
</dbReference>
<dbReference type="Proteomes" id="UP001497700">
    <property type="component" value="Unassembled WGS sequence"/>
</dbReference>
<sequence>MAVPELRMPSFGFTEDEKVDNDVHILSLLNQCSANLDKYRENSSALDLDDASFALDEALVMAEDSDTCKSPPLARCYLCKGHVLCAMEKYYEARTAYQKALSILGCNPIDNAASEQAASLAEEMGHKVRDTKRKGGIWSPHKSTYPPRVRLTSEYWPPRKAASPAYINLRDWLNVVGNGSQK</sequence>
<accession>A0ACB9YTG1</accession>
<evidence type="ECO:0000313" key="1">
    <source>
        <dbReference type="EMBL" id="KAI4862391.1"/>
    </source>
</evidence>
<evidence type="ECO:0000313" key="2">
    <source>
        <dbReference type="Proteomes" id="UP001497700"/>
    </source>
</evidence>
<keyword evidence="2" id="KW-1185">Reference proteome</keyword>
<protein>
    <submittedName>
        <fullName evidence="1">Uncharacterized protein</fullName>
    </submittedName>
</protein>